<evidence type="ECO:0000256" key="13">
    <source>
        <dbReference type="SAM" id="SignalP"/>
    </source>
</evidence>
<dbReference type="KEGG" id="ptm:GSPATT00008382001"/>
<dbReference type="OrthoDB" id="190265at2759"/>
<evidence type="ECO:0000313" key="17">
    <source>
        <dbReference type="Proteomes" id="UP000000600"/>
    </source>
</evidence>
<dbReference type="InterPro" id="IPR039417">
    <property type="entry name" value="Peptidase_C1A_papain-like"/>
</dbReference>
<dbReference type="EC" id="3.4.22.15" evidence="11"/>
<dbReference type="Pfam" id="PF00112">
    <property type="entry name" value="Peptidase_C1"/>
    <property type="match status" value="1"/>
</dbReference>
<dbReference type="STRING" id="5888.A0CM86"/>
<evidence type="ECO:0000259" key="15">
    <source>
        <dbReference type="SMART" id="SM00848"/>
    </source>
</evidence>
<dbReference type="InterPro" id="IPR038765">
    <property type="entry name" value="Papain-like_cys_pep_sf"/>
</dbReference>
<dbReference type="RefSeq" id="XP_001439300.1">
    <property type="nucleotide sequence ID" value="XM_001439263.1"/>
</dbReference>
<proteinExistence type="inferred from homology"/>
<evidence type="ECO:0000256" key="12">
    <source>
        <dbReference type="ARBA" id="ARBA00053662"/>
    </source>
</evidence>
<dbReference type="OMA" id="DCCLGSE"/>
<comment type="similarity">
    <text evidence="2">Belongs to the peptidase C1 family.</text>
</comment>
<dbReference type="eggNOG" id="KOG1543">
    <property type="taxonomic scope" value="Eukaryota"/>
</dbReference>
<accession>A0CM86</accession>
<name>A0CM86_PARTE</name>
<evidence type="ECO:0000256" key="11">
    <source>
        <dbReference type="ARBA" id="ARBA00038911"/>
    </source>
</evidence>
<feature type="domain" description="Peptidase C1A papain C-terminal" evidence="14">
    <location>
        <begin position="108"/>
        <end position="306"/>
    </location>
</feature>
<dbReference type="MEROPS" id="C01.099"/>
<evidence type="ECO:0000256" key="3">
    <source>
        <dbReference type="ARBA" id="ARBA00022525"/>
    </source>
</evidence>
<evidence type="ECO:0000256" key="4">
    <source>
        <dbReference type="ARBA" id="ARBA00022670"/>
    </source>
</evidence>
<dbReference type="FunFam" id="3.90.70.10:FF:000104">
    <property type="entry name" value="Cathepsin L 1"/>
    <property type="match status" value="1"/>
</dbReference>
<evidence type="ECO:0000256" key="9">
    <source>
        <dbReference type="ARBA" id="ARBA00023157"/>
    </source>
</evidence>
<dbReference type="GeneID" id="5025085"/>
<evidence type="ECO:0000256" key="1">
    <source>
        <dbReference type="ARBA" id="ARBA00004613"/>
    </source>
</evidence>
<keyword evidence="5 13" id="KW-0732">Signal</keyword>
<evidence type="ECO:0000256" key="7">
    <source>
        <dbReference type="ARBA" id="ARBA00022807"/>
    </source>
</evidence>
<keyword evidence="17" id="KW-1185">Reference proteome</keyword>
<keyword evidence="8" id="KW-0865">Zymogen</keyword>
<evidence type="ECO:0000256" key="6">
    <source>
        <dbReference type="ARBA" id="ARBA00022801"/>
    </source>
</evidence>
<dbReference type="Gene3D" id="3.90.70.10">
    <property type="entry name" value="Cysteine proteinases"/>
    <property type="match status" value="1"/>
</dbReference>
<dbReference type="SMART" id="SM00645">
    <property type="entry name" value="Pept_C1"/>
    <property type="match status" value="1"/>
</dbReference>
<feature type="domain" description="Cathepsin propeptide inhibitor" evidence="15">
    <location>
        <begin position="29"/>
        <end position="85"/>
    </location>
</feature>
<keyword evidence="3" id="KW-0964">Secreted</keyword>
<comment type="function">
    <text evidence="12">May be involved in extracellular digestion.</text>
</comment>
<dbReference type="GO" id="GO:0005615">
    <property type="term" value="C:extracellular space"/>
    <property type="evidence" value="ECO:0000318"/>
    <property type="project" value="GO_Central"/>
</dbReference>
<dbReference type="SMART" id="SM00848">
    <property type="entry name" value="Inhibitor_I29"/>
    <property type="match status" value="1"/>
</dbReference>
<reference evidence="16 17" key="1">
    <citation type="journal article" date="2006" name="Nature">
        <title>Global trends of whole-genome duplications revealed by the ciliate Paramecium tetraurelia.</title>
        <authorList>
            <consortium name="Genoscope"/>
            <person name="Aury J.-M."/>
            <person name="Jaillon O."/>
            <person name="Duret L."/>
            <person name="Noel B."/>
            <person name="Jubin C."/>
            <person name="Porcel B.M."/>
            <person name="Segurens B."/>
            <person name="Daubin V."/>
            <person name="Anthouard V."/>
            <person name="Aiach N."/>
            <person name="Arnaiz O."/>
            <person name="Billaut A."/>
            <person name="Beisson J."/>
            <person name="Blanc I."/>
            <person name="Bouhouche K."/>
            <person name="Camara F."/>
            <person name="Duharcourt S."/>
            <person name="Guigo R."/>
            <person name="Gogendeau D."/>
            <person name="Katinka M."/>
            <person name="Keller A.-M."/>
            <person name="Kissmehl R."/>
            <person name="Klotz C."/>
            <person name="Koll F."/>
            <person name="Le Moue A."/>
            <person name="Lepere C."/>
            <person name="Malinsky S."/>
            <person name="Nowacki M."/>
            <person name="Nowak J.K."/>
            <person name="Plattner H."/>
            <person name="Poulain J."/>
            <person name="Ruiz F."/>
            <person name="Serrano V."/>
            <person name="Zagulski M."/>
            <person name="Dessen P."/>
            <person name="Betermier M."/>
            <person name="Weissenbach J."/>
            <person name="Scarpelli C."/>
            <person name="Schachter V."/>
            <person name="Sperling L."/>
            <person name="Meyer E."/>
            <person name="Cohen J."/>
            <person name="Wincker P."/>
        </authorList>
    </citation>
    <scope>NUCLEOTIDE SEQUENCE [LARGE SCALE GENOMIC DNA]</scope>
    <source>
        <strain evidence="16 17">Stock d4-2</strain>
    </source>
</reference>
<comment type="catalytic activity">
    <reaction evidence="10">
        <text>Specificity close to that of papain. As compared to cathepsin B, cathepsin L exhibits higher activity toward protein substrates, but has little activity on Z-Arg-Arg-NHMec, and no peptidyl-dipeptidase activity.</text>
        <dbReference type="EC" id="3.4.22.15"/>
    </reaction>
</comment>
<feature type="chain" id="PRO_5018771801" description="cathepsin L" evidence="13">
    <location>
        <begin position="19"/>
        <end position="306"/>
    </location>
</feature>
<dbReference type="InParanoid" id="A0CM86"/>
<dbReference type="InterPro" id="IPR000668">
    <property type="entry name" value="Peptidase_C1A_C"/>
</dbReference>
<evidence type="ECO:0000256" key="5">
    <source>
        <dbReference type="ARBA" id="ARBA00022729"/>
    </source>
</evidence>
<evidence type="ECO:0000256" key="2">
    <source>
        <dbReference type="ARBA" id="ARBA00008455"/>
    </source>
</evidence>
<evidence type="ECO:0000256" key="8">
    <source>
        <dbReference type="ARBA" id="ARBA00023145"/>
    </source>
</evidence>
<evidence type="ECO:0000256" key="10">
    <source>
        <dbReference type="ARBA" id="ARBA00036319"/>
    </source>
</evidence>
<dbReference type="GO" id="GO:0051603">
    <property type="term" value="P:proteolysis involved in protein catabolic process"/>
    <property type="evidence" value="ECO:0000318"/>
    <property type="project" value="GO_Central"/>
</dbReference>
<dbReference type="EMBL" id="CT868108">
    <property type="protein sequence ID" value="CAK71903.1"/>
    <property type="molecule type" value="Genomic_DNA"/>
</dbReference>
<dbReference type="AlphaFoldDB" id="A0CM86"/>
<dbReference type="InterPro" id="IPR013201">
    <property type="entry name" value="Prot_inhib_I29"/>
</dbReference>
<dbReference type="GO" id="GO:0005764">
    <property type="term" value="C:lysosome"/>
    <property type="evidence" value="ECO:0000318"/>
    <property type="project" value="GO_Central"/>
</dbReference>
<evidence type="ECO:0000313" key="16">
    <source>
        <dbReference type="EMBL" id="CAK71903.1"/>
    </source>
</evidence>
<sequence>MQKILSLLTTALLLSGLAFYSQNEESHSFKTWQKKYNKFYSSSEEAYRQIIFNQNVELINKHNSNPNKSYSMAINQFVDLTREEFQAIYLGKSTIVKTENIELSARKNFEAVDWSSKLFPIKDQFNCGSYWIFSAVGAVEAFLRVKKVLKWSLSEQQLVDCADSWGCYGGDADFALDYIVNTGIVYELDYPYKGREGFCKVRREGEVKISGRERIGSNEDDIKQKVQEYPVSASVDCQGWAYYSKGIFDEGCTDHRSNHDVVIVGFDKDGNWKIRNSWGVGWGEQGYMWLKSGNTCGIMNRVDRAI</sequence>
<protein>
    <recommendedName>
        <fullName evidence="11">cathepsin L</fullName>
        <ecNumber evidence="11">3.4.22.15</ecNumber>
    </recommendedName>
</protein>
<gene>
    <name evidence="16" type="ORF">GSPATT00008382001</name>
</gene>
<dbReference type="InterPro" id="IPR013128">
    <property type="entry name" value="Peptidase_C1A"/>
</dbReference>
<keyword evidence="9" id="KW-1015">Disulfide bond</keyword>
<dbReference type="GO" id="GO:0004197">
    <property type="term" value="F:cysteine-type endopeptidase activity"/>
    <property type="evidence" value="ECO:0000318"/>
    <property type="project" value="GO_Central"/>
</dbReference>
<dbReference type="HOGENOM" id="CLU_012184_1_3_1"/>
<dbReference type="PANTHER" id="PTHR12411">
    <property type="entry name" value="CYSTEINE PROTEASE FAMILY C1-RELATED"/>
    <property type="match status" value="1"/>
</dbReference>
<comment type="subcellular location">
    <subcellularLocation>
        <location evidence="1">Secreted</location>
    </subcellularLocation>
</comment>
<feature type="signal peptide" evidence="13">
    <location>
        <begin position="1"/>
        <end position="18"/>
    </location>
</feature>
<dbReference type="CDD" id="cd02248">
    <property type="entry name" value="Peptidase_C1A"/>
    <property type="match status" value="1"/>
</dbReference>
<keyword evidence="6" id="KW-0378">Hydrolase</keyword>
<keyword evidence="4" id="KW-0645">Protease</keyword>
<dbReference type="Proteomes" id="UP000000600">
    <property type="component" value="Unassembled WGS sequence"/>
</dbReference>
<keyword evidence="7" id="KW-0788">Thiol protease</keyword>
<organism evidence="16 17">
    <name type="scientific">Paramecium tetraurelia</name>
    <dbReference type="NCBI Taxonomy" id="5888"/>
    <lineage>
        <taxon>Eukaryota</taxon>
        <taxon>Sar</taxon>
        <taxon>Alveolata</taxon>
        <taxon>Ciliophora</taxon>
        <taxon>Intramacronucleata</taxon>
        <taxon>Oligohymenophorea</taxon>
        <taxon>Peniculida</taxon>
        <taxon>Parameciidae</taxon>
        <taxon>Paramecium</taxon>
    </lineage>
</organism>
<evidence type="ECO:0000259" key="14">
    <source>
        <dbReference type="SMART" id="SM00645"/>
    </source>
</evidence>
<dbReference type="Pfam" id="PF08246">
    <property type="entry name" value="Inhibitor_I29"/>
    <property type="match status" value="1"/>
</dbReference>
<dbReference type="SUPFAM" id="SSF54001">
    <property type="entry name" value="Cysteine proteinases"/>
    <property type="match status" value="1"/>
</dbReference>